<dbReference type="Pfam" id="PF24883">
    <property type="entry name" value="NPHP3_N"/>
    <property type="match status" value="1"/>
</dbReference>
<feature type="domain" description="Nephrocystin 3-like N-terminal" evidence="4">
    <location>
        <begin position="98"/>
        <end position="271"/>
    </location>
</feature>
<dbReference type="PROSITE" id="PS50088">
    <property type="entry name" value="ANK_REPEAT"/>
    <property type="match status" value="3"/>
</dbReference>
<dbReference type="Gene3D" id="1.25.40.20">
    <property type="entry name" value="Ankyrin repeat-containing domain"/>
    <property type="match status" value="1"/>
</dbReference>
<reference evidence="7" key="3">
    <citation type="submission" date="2025-04" db="UniProtKB">
        <authorList>
            <consortium name="RefSeq"/>
        </authorList>
    </citation>
    <scope>IDENTIFICATION</scope>
    <source>
        <strain evidence="7">CBS 304.34</strain>
    </source>
</reference>
<reference evidence="7" key="2">
    <citation type="submission" date="2020-04" db="EMBL/GenBank/DDBJ databases">
        <authorList>
            <consortium name="NCBI Genome Project"/>
        </authorList>
    </citation>
    <scope>NUCLEOTIDE SEQUENCE</scope>
    <source>
        <strain evidence="7">CBS 304.34</strain>
    </source>
</reference>
<dbReference type="GeneID" id="54458802"/>
<evidence type="ECO:0000259" key="4">
    <source>
        <dbReference type="Pfam" id="PF24883"/>
    </source>
</evidence>
<proteinExistence type="predicted"/>
<evidence type="ECO:0000256" key="1">
    <source>
        <dbReference type="ARBA" id="ARBA00022737"/>
    </source>
</evidence>
<feature type="repeat" description="ANK" evidence="2">
    <location>
        <begin position="770"/>
        <end position="790"/>
    </location>
</feature>
<dbReference type="Proteomes" id="UP000504636">
    <property type="component" value="Unplaced"/>
</dbReference>
<reference evidence="5 7" key="1">
    <citation type="journal article" date="2020" name="Stud. Mycol.">
        <title>101 Dothideomycetes genomes: a test case for predicting lifestyles and emergence of pathogens.</title>
        <authorList>
            <person name="Haridas S."/>
            <person name="Albert R."/>
            <person name="Binder M."/>
            <person name="Bloem J."/>
            <person name="Labutti K."/>
            <person name="Salamov A."/>
            <person name="Andreopoulos B."/>
            <person name="Baker S."/>
            <person name="Barry K."/>
            <person name="Bills G."/>
            <person name="Bluhm B."/>
            <person name="Cannon C."/>
            <person name="Castanera R."/>
            <person name="Culley D."/>
            <person name="Daum C."/>
            <person name="Ezra D."/>
            <person name="Gonzalez J."/>
            <person name="Henrissat B."/>
            <person name="Kuo A."/>
            <person name="Liang C."/>
            <person name="Lipzen A."/>
            <person name="Lutzoni F."/>
            <person name="Magnuson J."/>
            <person name="Mondo S."/>
            <person name="Nolan M."/>
            <person name="Ohm R."/>
            <person name="Pangilinan J."/>
            <person name="Park H.-J."/>
            <person name="Ramirez L."/>
            <person name="Alfaro M."/>
            <person name="Sun H."/>
            <person name="Tritt A."/>
            <person name="Yoshinaga Y."/>
            <person name="Zwiers L.-H."/>
            <person name="Turgeon B."/>
            <person name="Goodwin S."/>
            <person name="Spatafora J."/>
            <person name="Crous P."/>
            <person name="Grigoriev I."/>
        </authorList>
    </citation>
    <scope>NUCLEOTIDE SEQUENCE</scope>
    <source>
        <strain evidence="5 7">CBS 304.34</strain>
    </source>
</reference>
<feature type="compositionally biased region" description="Polar residues" evidence="3">
    <location>
        <begin position="12"/>
        <end position="22"/>
    </location>
</feature>
<feature type="compositionally biased region" description="Basic and acidic residues" evidence="3">
    <location>
        <begin position="50"/>
        <end position="63"/>
    </location>
</feature>
<feature type="repeat" description="ANK" evidence="2">
    <location>
        <begin position="735"/>
        <end position="760"/>
    </location>
</feature>
<dbReference type="Pfam" id="PF12796">
    <property type="entry name" value="Ank_2"/>
    <property type="match status" value="1"/>
</dbReference>
<keyword evidence="6" id="KW-1185">Reference proteome</keyword>
<dbReference type="SUPFAM" id="SSF52540">
    <property type="entry name" value="P-loop containing nucleoside triphosphate hydrolases"/>
    <property type="match status" value="1"/>
</dbReference>
<feature type="region of interest" description="Disordered" evidence="3">
    <location>
        <begin position="48"/>
        <end position="69"/>
    </location>
</feature>
<dbReference type="InterPro" id="IPR027417">
    <property type="entry name" value="P-loop_NTPase"/>
</dbReference>
<feature type="repeat" description="ANK" evidence="2">
    <location>
        <begin position="701"/>
        <end position="725"/>
    </location>
</feature>
<keyword evidence="1" id="KW-0677">Repeat</keyword>
<dbReference type="SUPFAM" id="SSF48403">
    <property type="entry name" value="Ankyrin repeat"/>
    <property type="match status" value="1"/>
</dbReference>
<keyword evidence="2" id="KW-0040">ANK repeat</keyword>
<dbReference type="InterPro" id="IPR036770">
    <property type="entry name" value="Ankyrin_rpt-contain_sf"/>
</dbReference>
<protein>
    <recommendedName>
        <fullName evidence="4">Nephrocystin 3-like N-terminal domain-containing protein</fullName>
    </recommendedName>
</protein>
<evidence type="ECO:0000313" key="5">
    <source>
        <dbReference type="EMBL" id="KAF2809070.1"/>
    </source>
</evidence>
<feature type="region of interest" description="Disordered" evidence="3">
    <location>
        <begin position="1"/>
        <end position="22"/>
    </location>
</feature>
<dbReference type="Gene3D" id="3.40.50.300">
    <property type="entry name" value="P-loop containing nucleotide triphosphate hydrolases"/>
    <property type="match status" value="1"/>
</dbReference>
<evidence type="ECO:0000256" key="2">
    <source>
        <dbReference type="PROSITE-ProRule" id="PRU00023"/>
    </source>
</evidence>
<feature type="compositionally biased region" description="Basic and acidic residues" evidence="3">
    <location>
        <begin position="1"/>
        <end position="11"/>
    </location>
</feature>
<dbReference type="PANTHER" id="PTHR10039">
    <property type="entry name" value="AMELOGENIN"/>
    <property type="match status" value="1"/>
</dbReference>
<name>A0A6A6YJV5_9PEZI</name>
<dbReference type="InterPro" id="IPR002110">
    <property type="entry name" value="Ankyrin_rpt"/>
</dbReference>
<dbReference type="SMART" id="SM00248">
    <property type="entry name" value="ANK"/>
    <property type="match status" value="4"/>
</dbReference>
<sequence>MTRRTLGEEHPSTVSATNNPANTFEHQGQINGAVATAAARTNKILSVNPVKRDTASSRPRGGEKLSLNQEQKRMLLDSLRFDQIDARQMTIKNAHAKTCKWLVKSPEYVNWLDAAKLDKHHGFLWIKGKPGTGKSTLIKFALANTRKMMKDRIMISFFFNALGEGLEKSTVGTYQSLLLQLLERIPALQCVFDLLDLSKSSTSEHQWSVESLKTLFEQAIQSLGESSVVCFIDALDECEERQIRDMLSFLEHVSELAISAGIEFRVCFSSRHYPHITIRKSLDLVLEGQEGHSQDIINYLDSELKIGHSKAAEQVRTELQEKASGIFMWVILVVGILNKEYDIGRIHALRRRLDEIPSDLHELFHDILTRDSNNRDELVLCVQWVLFSTQPLSPEQLYFAILSGVEPETLSRWDHEEITRDVIERFILNSSKGLAEITKSKSQKVRFIHESIKDFLLKENGLGNIWPALGINFQGQSHEQLKKCCLNYMDIDAFTLLKLPESLPKASSREAVDYRQSAASEFPFLDYAVRNVLYHADVAAGSGIAQKGFIQTFRLADWIKLDNLFKKNEVRRHTQEVSLLYVLAEGNMSNLIKVHPSILSWLEVGNERYGPPLFAALATGSEEAVITFLQAHILNQPPGTRLHNLYGQYLQDEGRQGKFKRDFKFSNRRTVPSYLAEHGDKVLLAFLFETGEVDVNFKDQDGRTPLSRAAGKGHDVVVKLLLEIGKFDVDFKDNTGRTPLLWAKRARHRQAVVKLLLETGKVDVDSKDKDGGTPLSWAVRNGHETVVKLLQLAL</sequence>
<dbReference type="InterPro" id="IPR056884">
    <property type="entry name" value="NPHP3-like_N"/>
</dbReference>
<dbReference type="PANTHER" id="PTHR10039:SF5">
    <property type="entry name" value="NACHT DOMAIN-CONTAINING PROTEIN"/>
    <property type="match status" value="1"/>
</dbReference>
<organism evidence="5">
    <name type="scientific">Mytilinidion resinicola</name>
    <dbReference type="NCBI Taxonomy" id="574789"/>
    <lineage>
        <taxon>Eukaryota</taxon>
        <taxon>Fungi</taxon>
        <taxon>Dikarya</taxon>
        <taxon>Ascomycota</taxon>
        <taxon>Pezizomycotina</taxon>
        <taxon>Dothideomycetes</taxon>
        <taxon>Pleosporomycetidae</taxon>
        <taxon>Mytilinidiales</taxon>
        <taxon>Mytilinidiaceae</taxon>
        <taxon>Mytilinidion</taxon>
    </lineage>
</organism>
<accession>A0A6A6YJV5</accession>
<evidence type="ECO:0000256" key="3">
    <source>
        <dbReference type="SAM" id="MobiDB-lite"/>
    </source>
</evidence>
<evidence type="ECO:0000313" key="7">
    <source>
        <dbReference type="RefSeq" id="XP_033576034.1"/>
    </source>
</evidence>
<dbReference type="PROSITE" id="PS50297">
    <property type="entry name" value="ANK_REP_REGION"/>
    <property type="match status" value="3"/>
</dbReference>
<dbReference type="RefSeq" id="XP_033576034.1">
    <property type="nucleotide sequence ID" value="XM_033717909.1"/>
</dbReference>
<dbReference type="OrthoDB" id="194358at2759"/>
<evidence type="ECO:0000313" key="6">
    <source>
        <dbReference type="Proteomes" id="UP000504636"/>
    </source>
</evidence>
<gene>
    <name evidence="5 7" type="ORF">BDZ99DRAFT_445047</name>
</gene>
<dbReference type="AlphaFoldDB" id="A0A6A6YJV5"/>
<dbReference type="EMBL" id="MU003702">
    <property type="protein sequence ID" value="KAF2809070.1"/>
    <property type="molecule type" value="Genomic_DNA"/>
</dbReference>